<sequence>MRDIEILRIATHLDGDDFNASARMAREAVLKWASSRKRAGGTFPEEAWDHTDFELLAGGRNSTAVRFLTDTADLWSLRAEVPDENVPGRVWTNEIVIGGEIGKRPHLSLRLIVSTTEPNLNIEHHVPGPVLQIATAPGLLRGGRTLAASPSTLRNENDAQDLCDHLEDPERRLSIIVVALPEGEVSAPLINDSEVARALTGLVRVVRVPAELTWVLTKRFGKLRSVFDGAVRVYLPGFSSSDDPYRHRLFLATWLQKDENAARCGLWLRRIVADLSISSTRLGKDVVEFSAVRTASRRLRKDSLAEQKAPDAELLSLAQELIDDLEKRVASKEKEIGDYVAEVGIAEDRATAAEQENRSLLFKIRQLQGALADGAEAPTTEPPLPQAWSEFSDWLDQTFPDRVVLTPTARRLVRNPEFEDVGTVARAISWLATDQHLRRLNGGGSTRDEVIEPGILNAYCGGDTYETVWQGRRYEVDQHVKNGGNSHDPKRCLRIYYFWEPDLQQTVIDHLPAHRRTSAT</sequence>
<reference evidence="3" key="1">
    <citation type="submission" date="2019-01" db="EMBL/GenBank/DDBJ databases">
        <title>Sinorhodobacter populi sp. nov. isolated from the symptomatic bark tissue of Populus euramericana canker.</title>
        <authorList>
            <person name="Li Y."/>
        </authorList>
    </citation>
    <scope>NUCLEOTIDE SEQUENCE [LARGE SCALE GENOMIC DNA]</scope>
    <source>
        <strain evidence="3">CGMCC 1.12963</strain>
    </source>
</reference>
<evidence type="ECO:0000256" key="1">
    <source>
        <dbReference type="SAM" id="Coils"/>
    </source>
</evidence>
<evidence type="ECO:0000313" key="3">
    <source>
        <dbReference type="Proteomes" id="UP000288071"/>
    </source>
</evidence>
<keyword evidence="3" id="KW-1185">Reference proteome</keyword>
<comment type="caution">
    <text evidence="2">The sequence shown here is derived from an EMBL/GenBank/DDBJ whole genome shotgun (WGS) entry which is preliminary data.</text>
</comment>
<protein>
    <submittedName>
        <fullName evidence="2">Uncharacterized protein</fullName>
    </submittedName>
</protein>
<dbReference type="RefSeq" id="WP_128156350.1">
    <property type="nucleotide sequence ID" value="NZ_JBHSOM010000006.1"/>
</dbReference>
<accession>A0A3S3PEQ6</accession>
<feature type="coiled-coil region" evidence="1">
    <location>
        <begin position="315"/>
        <end position="342"/>
    </location>
</feature>
<dbReference type="Proteomes" id="UP000288071">
    <property type="component" value="Unassembled WGS sequence"/>
</dbReference>
<dbReference type="EMBL" id="SAVA01000005">
    <property type="protein sequence ID" value="RWR52217.1"/>
    <property type="molecule type" value="Genomic_DNA"/>
</dbReference>
<gene>
    <name evidence="2" type="ORF">EOW66_10690</name>
</gene>
<reference evidence="2 3" key="2">
    <citation type="submission" date="2019-01" db="EMBL/GenBank/DDBJ databases">
        <title>Sinorhodobacter populi sp. nov. isolated from the symptomatic bark tissue of Populus euramericana canker.</title>
        <authorList>
            <person name="Xu G."/>
        </authorList>
    </citation>
    <scope>NUCLEOTIDE SEQUENCE [LARGE SCALE GENOMIC DNA]</scope>
    <source>
        <strain evidence="2 3">CGMCC 1.12963</strain>
    </source>
</reference>
<organism evidence="2 3">
    <name type="scientific">Paenirhodobacter huangdaonensis</name>
    <dbReference type="NCBI Taxonomy" id="2501515"/>
    <lineage>
        <taxon>Bacteria</taxon>
        <taxon>Pseudomonadati</taxon>
        <taxon>Pseudomonadota</taxon>
        <taxon>Alphaproteobacteria</taxon>
        <taxon>Rhodobacterales</taxon>
        <taxon>Rhodobacter group</taxon>
        <taxon>Paenirhodobacter</taxon>
    </lineage>
</organism>
<dbReference type="AlphaFoldDB" id="A0A3S3PEQ6"/>
<evidence type="ECO:0000313" key="2">
    <source>
        <dbReference type="EMBL" id="RWR52217.1"/>
    </source>
</evidence>
<proteinExistence type="predicted"/>
<keyword evidence="1" id="KW-0175">Coiled coil</keyword>
<name>A0A3S3PEQ6_9RHOB</name>